<dbReference type="Pfam" id="PF00565">
    <property type="entry name" value="SNase"/>
    <property type="match status" value="1"/>
</dbReference>
<feature type="chain" id="PRO_5014712092" description="TNase-like domain-containing protein" evidence="1">
    <location>
        <begin position="24"/>
        <end position="216"/>
    </location>
</feature>
<dbReference type="SUPFAM" id="SSF50199">
    <property type="entry name" value="Staphylococcal nuclease"/>
    <property type="match status" value="1"/>
</dbReference>
<comment type="caution">
    <text evidence="3">The sequence shown here is derived from an EMBL/GenBank/DDBJ whole genome shotgun (WGS) entry which is preliminary data.</text>
</comment>
<keyword evidence="1" id="KW-0732">Signal</keyword>
<dbReference type="InterPro" id="IPR035437">
    <property type="entry name" value="SNase_OB-fold_sf"/>
</dbReference>
<gene>
    <name evidence="3" type="ORF">B5P45_09785</name>
</gene>
<dbReference type="Proteomes" id="UP000232163">
    <property type="component" value="Unassembled WGS sequence"/>
</dbReference>
<evidence type="ECO:0000259" key="2">
    <source>
        <dbReference type="PROSITE" id="PS50830"/>
    </source>
</evidence>
<feature type="domain" description="TNase-like" evidence="2">
    <location>
        <begin position="41"/>
        <end position="162"/>
    </location>
</feature>
<reference evidence="4" key="1">
    <citation type="journal article" date="2017" name="Int J Environ Stud">
        <title>Does the Miocene-Pliocene relict legume Oxytropis triphylla form nitrogen-fixing nodules with a combination of bacterial strains?</title>
        <authorList>
            <person name="Safronova V."/>
            <person name="Belimov A."/>
            <person name="Sazanova A."/>
            <person name="Kuznetsova I."/>
            <person name="Popova J."/>
            <person name="Andronov E."/>
            <person name="Verkhozina A."/>
            <person name="Tikhonovich I."/>
        </authorList>
    </citation>
    <scope>NUCLEOTIDE SEQUENCE [LARGE SCALE GENOMIC DNA]</scope>
    <source>
        <strain evidence="4">Tri-38</strain>
    </source>
</reference>
<sequence length="216" mass="23718">MTQFRIAIILTALLTGTNQPAQAQDSSKAKPLPGQMYGRVRVIDGKSLAFAEQKETVRLAGYEAPEIEQTASSDGIEWPAGQLSRSWLILHTLRRDVNCRPLQRDGNNVIIAHCFVGDVNLAAAAISNGIGYAYNYPHEPQVPAYFDLERKARGLGFGVWSAQGLLPPWQYRYQTSKPRALKSLGDGGATLPPLPLPPVLRSVAGQEKISRQENLR</sequence>
<evidence type="ECO:0000313" key="3">
    <source>
        <dbReference type="EMBL" id="PIO45080.1"/>
    </source>
</evidence>
<dbReference type="PROSITE" id="PS50830">
    <property type="entry name" value="TNASE_3"/>
    <property type="match status" value="1"/>
</dbReference>
<evidence type="ECO:0000313" key="4">
    <source>
        <dbReference type="Proteomes" id="UP000232163"/>
    </source>
</evidence>
<dbReference type="EMBL" id="MZMT01000024">
    <property type="protein sequence ID" value="PIO45080.1"/>
    <property type="molecule type" value="Genomic_DNA"/>
</dbReference>
<evidence type="ECO:0000256" key="1">
    <source>
        <dbReference type="SAM" id="SignalP"/>
    </source>
</evidence>
<organism evidence="3 4">
    <name type="scientific">Phyllobacterium zundukense</name>
    <dbReference type="NCBI Taxonomy" id="1867719"/>
    <lineage>
        <taxon>Bacteria</taxon>
        <taxon>Pseudomonadati</taxon>
        <taxon>Pseudomonadota</taxon>
        <taxon>Alphaproteobacteria</taxon>
        <taxon>Hyphomicrobiales</taxon>
        <taxon>Phyllobacteriaceae</taxon>
        <taxon>Phyllobacterium</taxon>
    </lineage>
</organism>
<accession>A0A2N9W012</accession>
<keyword evidence="4" id="KW-1185">Reference proteome</keyword>
<dbReference type="AlphaFoldDB" id="A0A2N9W012"/>
<protein>
    <recommendedName>
        <fullName evidence="2">TNase-like domain-containing protein</fullName>
    </recommendedName>
</protein>
<name>A0A2N9W012_9HYPH</name>
<dbReference type="OrthoDB" id="8392623at2"/>
<feature type="signal peptide" evidence="1">
    <location>
        <begin position="1"/>
        <end position="23"/>
    </location>
</feature>
<dbReference type="SMART" id="SM00318">
    <property type="entry name" value="SNc"/>
    <property type="match status" value="1"/>
</dbReference>
<dbReference type="InterPro" id="IPR016071">
    <property type="entry name" value="Staphylococal_nuclease_OB-fold"/>
</dbReference>
<proteinExistence type="predicted"/>
<dbReference type="Gene3D" id="2.40.50.90">
    <property type="match status" value="1"/>
</dbReference>